<proteinExistence type="predicted"/>
<organism evidence="2 3">
    <name type="scientific">Brassica cretica</name>
    <name type="common">Mustard</name>
    <dbReference type="NCBI Taxonomy" id="69181"/>
    <lineage>
        <taxon>Eukaryota</taxon>
        <taxon>Viridiplantae</taxon>
        <taxon>Streptophyta</taxon>
        <taxon>Embryophyta</taxon>
        <taxon>Tracheophyta</taxon>
        <taxon>Spermatophyta</taxon>
        <taxon>Magnoliopsida</taxon>
        <taxon>eudicotyledons</taxon>
        <taxon>Gunneridae</taxon>
        <taxon>Pentapetalae</taxon>
        <taxon>rosids</taxon>
        <taxon>malvids</taxon>
        <taxon>Brassicales</taxon>
        <taxon>Brassicaceae</taxon>
        <taxon>Brassiceae</taxon>
        <taxon>Brassica</taxon>
    </lineage>
</organism>
<dbReference type="Pfam" id="PF25210">
    <property type="entry name" value="Kelch_FKB95"/>
    <property type="match status" value="1"/>
</dbReference>
<dbReference type="SMART" id="SM00612">
    <property type="entry name" value="Kelch"/>
    <property type="match status" value="1"/>
</dbReference>
<dbReference type="InterPro" id="IPR050354">
    <property type="entry name" value="F-box/kelch-repeat_ARATH"/>
</dbReference>
<sequence length="116" mass="13121">MRISGGNPRWFVLNPHHRRLNPIPPNPNQGPESSSFVAVDGGIYVLGGLINCRLTSDVWFLDCFSHTWNRVPSMRRPRVYASANLVDGKIYVCGGCREEADSTNWAEVFDLQTQTW</sequence>
<gene>
    <name evidence="2" type="ORF">DY000_02019819</name>
</gene>
<evidence type="ECO:0000313" key="2">
    <source>
        <dbReference type="EMBL" id="KAF3563084.1"/>
    </source>
</evidence>
<dbReference type="EMBL" id="QGKV02000759">
    <property type="protein sequence ID" value="KAF3563084.1"/>
    <property type="molecule type" value="Genomic_DNA"/>
</dbReference>
<feature type="non-terminal residue" evidence="2">
    <location>
        <position position="116"/>
    </location>
</feature>
<dbReference type="PANTHER" id="PTHR24414:SF145">
    <property type="entry name" value="F-BOX DOMAIN-CONTAINING PROTEIN"/>
    <property type="match status" value="1"/>
</dbReference>
<evidence type="ECO:0000259" key="1">
    <source>
        <dbReference type="Pfam" id="PF25210"/>
    </source>
</evidence>
<dbReference type="SUPFAM" id="SSF117281">
    <property type="entry name" value="Kelch motif"/>
    <property type="match status" value="1"/>
</dbReference>
<dbReference type="InterPro" id="IPR057499">
    <property type="entry name" value="Kelch_FKB95"/>
</dbReference>
<keyword evidence="3" id="KW-1185">Reference proteome</keyword>
<protein>
    <recommendedName>
        <fullName evidence="1">FKB95-like N-terminal Kelch domain-containing protein</fullName>
    </recommendedName>
</protein>
<evidence type="ECO:0000313" key="3">
    <source>
        <dbReference type="Proteomes" id="UP000266723"/>
    </source>
</evidence>
<reference evidence="2 3" key="1">
    <citation type="journal article" date="2020" name="BMC Genomics">
        <title>Intraspecific diversification of the crop wild relative Brassica cretica Lam. using demographic model selection.</title>
        <authorList>
            <person name="Kioukis A."/>
            <person name="Michalopoulou V.A."/>
            <person name="Briers L."/>
            <person name="Pirintsos S."/>
            <person name="Studholme D.J."/>
            <person name="Pavlidis P."/>
            <person name="Sarris P.F."/>
        </authorList>
    </citation>
    <scope>NUCLEOTIDE SEQUENCE [LARGE SCALE GENOMIC DNA]</scope>
    <source>
        <strain evidence="3">cv. PFS-1207/04</strain>
    </source>
</reference>
<dbReference type="InterPro" id="IPR015915">
    <property type="entry name" value="Kelch-typ_b-propeller"/>
</dbReference>
<dbReference type="Gene3D" id="2.120.10.80">
    <property type="entry name" value="Kelch-type beta propeller"/>
    <property type="match status" value="1"/>
</dbReference>
<name>A0ABQ7CUT2_BRACR</name>
<dbReference type="PANTHER" id="PTHR24414">
    <property type="entry name" value="F-BOX/KELCH-REPEAT PROTEIN SKIP4"/>
    <property type="match status" value="1"/>
</dbReference>
<feature type="domain" description="FKB95-like N-terminal Kelch" evidence="1">
    <location>
        <begin position="17"/>
        <end position="116"/>
    </location>
</feature>
<accession>A0ABQ7CUT2</accession>
<comment type="caution">
    <text evidence="2">The sequence shown here is derived from an EMBL/GenBank/DDBJ whole genome shotgun (WGS) entry which is preliminary data.</text>
</comment>
<dbReference type="InterPro" id="IPR006652">
    <property type="entry name" value="Kelch_1"/>
</dbReference>
<dbReference type="Proteomes" id="UP000266723">
    <property type="component" value="Unassembled WGS sequence"/>
</dbReference>